<dbReference type="Gene3D" id="3.40.50.12360">
    <property type="match status" value="1"/>
</dbReference>
<feature type="compositionally biased region" description="Low complexity" evidence="2">
    <location>
        <begin position="1083"/>
        <end position="1099"/>
    </location>
</feature>
<dbReference type="Proteomes" id="UP001309876">
    <property type="component" value="Unassembled WGS sequence"/>
</dbReference>
<name>A0AAN7YCN8_9EURO</name>
<gene>
    <name evidence="3" type="ORF">LTR05_002855</name>
</gene>
<dbReference type="Gene3D" id="2.40.50.40">
    <property type="match status" value="1"/>
</dbReference>
<protein>
    <recommendedName>
        <fullName evidence="5">Chromo domain-containing protein</fullName>
    </recommendedName>
</protein>
<dbReference type="InterPro" id="IPR038609">
    <property type="entry name" value="HDA1_su2/3_sf"/>
</dbReference>
<feature type="compositionally biased region" description="Basic and acidic residues" evidence="2">
    <location>
        <begin position="106"/>
        <end position="118"/>
    </location>
</feature>
<feature type="compositionally biased region" description="Basic and acidic residues" evidence="2">
    <location>
        <begin position="808"/>
        <end position="818"/>
    </location>
</feature>
<evidence type="ECO:0000313" key="3">
    <source>
        <dbReference type="EMBL" id="KAK5088635.1"/>
    </source>
</evidence>
<feature type="coiled-coil region" evidence="1">
    <location>
        <begin position="993"/>
        <end position="1027"/>
    </location>
</feature>
<feature type="region of interest" description="Disordered" evidence="2">
    <location>
        <begin position="189"/>
        <end position="234"/>
    </location>
</feature>
<feature type="compositionally biased region" description="Low complexity" evidence="2">
    <location>
        <begin position="150"/>
        <end position="161"/>
    </location>
</feature>
<dbReference type="EMBL" id="JAVRRJ010000002">
    <property type="protein sequence ID" value="KAK5088635.1"/>
    <property type="molecule type" value="Genomic_DNA"/>
</dbReference>
<proteinExistence type="predicted"/>
<feature type="compositionally biased region" description="Polar residues" evidence="2">
    <location>
        <begin position="192"/>
        <end position="208"/>
    </location>
</feature>
<dbReference type="AlphaFoldDB" id="A0AAN7YCN8"/>
<evidence type="ECO:0008006" key="5">
    <source>
        <dbReference type="Google" id="ProtNLM"/>
    </source>
</evidence>
<feature type="compositionally biased region" description="Low complexity" evidence="2">
    <location>
        <begin position="292"/>
        <end position="307"/>
    </location>
</feature>
<dbReference type="CDD" id="cd00024">
    <property type="entry name" value="CD_CSD"/>
    <property type="match status" value="1"/>
</dbReference>
<feature type="compositionally biased region" description="Low complexity" evidence="2">
    <location>
        <begin position="209"/>
        <end position="228"/>
    </location>
</feature>
<feature type="compositionally biased region" description="Polar residues" evidence="2">
    <location>
        <begin position="782"/>
        <end position="804"/>
    </location>
</feature>
<feature type="region of interest" description="Disordered" evidence="2">
    <location>
        <begin position="1068"/>
        <end position="1116"/>
    </location>
</feature>
<feature type="region of interest" description="Disordered" evidence="2">
    <location>
        <begin position="774"/>
        <end position="838"/>
    </location>
</feature>
<evidence type="ECO:0000313" key="4">
    <source>
        <dbReference type="Proteomes" id="UP001309876"/>
    </source>
</evidence>
<reference evidence="3 4" key="1">
    <citation type="submission" date="2023-08" db="EMBL/GenBank/DDBJ databases">
        <title>Black Yeasts Isolated from many extreme environments.</title>
        <authorList>
            <person name="Coleine C."/>
            <person name="Stajich J.E."/>
            <person name="Selbmann L."/>
        </authorList>
    </citation>
    <scope>NUCLEOTIDE SEQUENCE [LARGE SCALE GENOMIC DNA]</scope>
    <source>
        <strain evidence="3 4">CCFEE 5910</strain>
    </source>
</reference>
<feature type="compositionally biased region" description="Polar residues" evidence="2">
    <location>
        <begin position="416"/>
        <end position="436"/>
    </location>
</feature>
<keyword evidence="4" id="KW-1185">Reference proteome</keyword>
<evidence type="ECO:0000256" key="1">
    <source>
        <dbReference type="SAM" id="Coils"/>
    </source>
</evidence>
<accession>A0AAN7YCN8</accession>
<feature type="coiled-coil region" evidence="1">
    <location>
        <begin position="840"/>
        <end position="961"/>
    </location>
</feature>
<dbReference type="Pfam" id="PF11496">
    <property type="entry name" value="HDA2-3"/>
    <property type="match status" value="1"/>
</dbReference>
<feature type="compositionally biased region" description="Polar residues" evidence="2">
    <location>
        <begin position="1104"/>
        <end position="1116"/>
    </location>
</feature>
<keyword evidence="1" id="KW-0175">Coiled coil</keyword>
<feature type="region of interest" description="Disordered" evidence="2">
    <location>
        <begin position="291"/>
        <end position="360"/>
    </location>
</feature>
<feature type="region of interest" description="Disordered" evidence="2">
    <location>
        <begin position="106"/>
        <end position="161"/>
    </location>
</feature>
<organism evidence="3 4">
    <name type="scientific">Lithohypha guttulata</name>
    <dbReference type="NCBI Taxonomy" id="1690604"/>
    <lineage>
        <taxon>Eukaryota</taxon>
        <taxon>Fungi</taxon>
        <taxon>Dikarya</taxon>
        <taxon>Ascomycota</taxon>
        <taxon>Pezizomycotina</taxon>
        <taxon>Eurotiomycetes</taxon>
        <taxon>Chaetothyriomycetidae</taxon>
        <taxon>Chaetothyriales</taxon>
        <taxon>Trichomeriaceae</taxon>
        <taxon>Lithohypha</taxon>
    </lineage>
</organism>
<dbReference type="GO" id="GO:0070823">
    <property type="term" value="C:HDA1 complex"/>
    <property type="evidence" value="ECO:0007669"/>
    <property type="project" value="InterPro"/>
</dbReference>
<dbReference type="InterPro" id="IPR021006">
    <property type="entry name" value="Hda2/3"/>
</dbReference>
<feature type="compositionally biased region" description="Polar residues" evidence="2">
    <location>
        <begin position="322"/>
        <end position="354"/>
    </location>
</feature>
<comment type="caution">
    <text evidence="3">The sequence shown here is derived from an EMBL/GenBank/DDBJ whole genome shotgun (WGS) entry which is preliminary data.</text>
</comment>
<sequence length="1116" mass="124108">MKRSLSSRRDSSSTEQRGRKRQKLEKSYSTREIPWKEQRALGGAFSFVGKGAWPVLRITAERKSGKRTQYLIQWRPHPRTHEEFKPEWIFSDNVDDDSIAEWEKVKEQREEHSARQEELLVAPRARRHPALPDSSADDISGTGPERDASRSPPSLLSGSSASGLDVLETQYPEEHLRVNLPSLPQDKAEYETVQSTQVESSSPYTQVPLSSNQSQLLSSTNHSQQSLHPTNSLATAVADSQSLASQPIVIESSSKTFSPRQSPRSSLGQFVASIFESVQSSYPVNLITQLPHSQHTSSHQGSQTATSPVVPRGRFTRLASPFQDTPISQPTAPSKSRPTSSKSHNDQTMSTNELGASRPETTDHYIKSPLANSINHDDLIADEPLFHDGNQDVLVVAPGEISIPLMIHESIEEEPQSSTDTSNLLDSKANSSQESLNNEREIETVDGVMIPALPIFGPCEHAVALPAEGRVKSIYDEIIKLKKRAILRFIRRKGSPGTSEISSKKTLERNEMQEMLSRLNDTTTHMDLGLPNTQDPLTQNPEQNAAHAEYAGSKFTFLGYLIDQLKTQNCSIAIFAQGGTLQDLLEEYLIMKGVLYRRWDGAVQRQSVTDLDCFSVDLLSTEGDESAVLPRRPALILAFDISFMITDPQVQALYQQFDRELPIIHLLVTNSSEHVERCVPVSFTSNIRLKVVVRTTYLAAPNLGGDITYVPDPSDQPTGRPMDMSDLQRAVRKSPARRLNLIADIVANHAISGELNHKWSLGGMPELKLVPLDSPPRVSRAASRTPQPLNTRTQTPASRATTPVTRKRLLEVEGDERGKRQRLTPVHDSMPGSDVTPNSVEELREARKQIAQLISDLSNAGNALTIAEKARTTAETKAQEWRDELAEVLRRYEIGRNKRKEIYKENKELQITLTNMKARDEVTRTEKALLRQQLTDSKAELVQARNDLKTAGVDVAELEEARALARDAAAKTLSLEKSLKTTKSDFDFTRSQYQDASKRAVDLASEIKELQEQVEHYKLAADDTKRSLKAMNYKASINKAMETAELAGLEVKSRDTVIKRLQEENAMLKSRRGVQTRGSSIQPAGSPAPRSRQASPAPGHLTVPTGSRTSLLRNER</sequence>
<feature type="region of interest" description="Disordered" evidence="2">
    <location>
        <begin position="412"/>
        <end position="439"/>
    </location>
</feature>
<feature type="region of interest" description="Disordered" evidence="2">
    <location>
        <begin position="1"/>
        <end position="30"/>
    </location>
</feature>
<evidence type="ECO:0000256" key="2">
    <source>
        <dbReference type="SAM" id="MobiDB-lite"/>
    </source>
</evidence>